<gene>
    <name evidence="4" type="ORF">K7B09_11110</name>
</gene>
<feature type="domain" description="Cupin type-2" evidence="3">
    <location>
        <begin position="164"/>
        <end position="235"/>
    </location>
</feature>
<organism evidence="4 5">
    <name type="scientific">Thermomonas beijingensis</name>
    <dbReference type="NCBI Taxonomy" id="2872701"/>
    <lineage>
        <taxon>Bacteria</taxon>
        <taxon>Pseudomonadati</taxon>
        <taxon>Pseudomonadota</taxon>
        <taxon>Gammaproteobacteria</taxon>
        <taxon>Lysobacterales</taxon>
        <taxon>Lysobacteraceae</taxon>
        <taxon>Thermomonas</taxon>
    </lineage>
</organism>
<dbReference type="PANTHER" id="PTHR37828">
    <property type="entry name" value="GSR2449 PROTEIN"/>
    <property type="match status" value="1"/>
</dbReference>
<feature type="domain" description="YCII-related" evidence="2">
    <location>
        <begin position="2"/>
        <end position="84"/>
    </location>
</feature>
<dbReference type="InterPro" id="IPR014710">
    <property type="entry name" value="RmlC-like_jellyroll"/>
</dbReference>
<dbReference type="InterPro" id="IPR011008">
    <property type="entry name" value="Dimeric_a/b-barrel"/>
</dbReference>
<accession>A0ABS7TGA6</accession>
<evidence type="ECO:0000259" key="3">
    <source>
        <dbReference type="Pfam" id="PF07883"/>
    </source>
</evidence>
<dbReference type="Proteomes" id="UP001430290">
    <property type="component" value="Unassembled WGS sequence"/>
</dbReference>
<evidence type="ECO:0000313" key="5">
    <source>
        <dbReference type="Proteomes" id="UP001430290"/>
    </source>
</evidence>
<dbReference type="Pfam" id="PF03795">
    <property type="entry name" value="YCII"/>
    <property type="match status" value="1"/>
</dbReference>
<dbReference type="EMBL" id="JAIQDJ010000008">
    <property type="protein sequence ID" value="MBZ4186868.1"/>
    <property type="molecule type" value="Genomic_DNA"/>
</dbReference>
<name>A0ABS7TGA6_9GAMM</name>
<sequence length="270" mass="29548">MMLFIVLLTYRQPLAVVDRHIPEHRAFLARHYRAGHFLLSGPLEPRDGGAILARAPDRATLDEWLREDPFHANEIAAYSVVAWTPTLRAEEVDPTLAPAASTVPAGDDPAIETTAPFPVAVFADHVPPRPLTSAYPAPFAQRLAGREKRVLGDRFGLRNFGVNHVTLQPGAQSALRHGHGRQDEFVHVLRGELVLITDVGESRLTAGMSAGFRAGSGDAHHLLNRGTSPAVYLEVGDRSPGDRVQYPDDDLQAVLIEGRWSFAHKDGTPY</sequence>
<dbReference type="InterPro" id="IPR005545">
    <property type="entry name" value="YCII"/>
</dbReference>
<dbReference type="CDD" id="cd02224">
    <property type="entry name" value="cupin_SPO2919-like"/>
    <property type="match status" value="1"/>
</dbReference>
<dbReference type="Pfam" id="PF07883">
    <property type="entry name" value="Cupin_2"/>
    <property type="match status" value="1"/>
</dbReference>
<dbReference type="InterPro" id="IPR011051">
    <property type="entry name" value="RmlC_Cupin_sf"/>
</dbReference>
<keyword evidence="5" id="KW-1185">Reference proteome</keyword>
<proteinExistence type="inferred from homology"/>
<dbReference type="Gene3D" id="3.30.70.1060">
    <property type="entry name" value="Dimeric alpha+beta barrel"/>
    <property type="match status" value="1"/>
</dbReference>
<comment type="caution">
    <text evidence="4">The sequence shown here is derived from an EMBL/GenBank/DDBJ whole genome shotgun (WGS) entry which is preliminary data.</text>
</comment>
<protein>
    <submittedName>
        <fullName evidence="4">Cupin domain-containing protein</fullName>
    </submittedName>
</protein>
<dbReference type="SUPFAM" id="SSF51182">
    <property type="entry name" value="RmlC-like cupins"/>
    <property type="match status" value="1"/>
</dbReference>
<dbReference type="Gene3D" id="2.60.120.10">
    <property type="entry name" value="Jelly Rolls"/>
    <property type="match status" value="1"/>
</dbReference>
<evidence type="ECO:0000313" key="4">
    <source>
        <dbReference type="EMBL" id="MBZ4186868.1"/>
    </source>
</evidence>
<reference evidence="4" key="1">
    <citation type="submission" date="2021-09" db="EMBL/GenBank/DDBJ databases">
        <authorList>
            <person name="Wu T."/>
            <person name="Guo S.Z."/>
        </authorList>
    </citation>
    <scope>NUCLEOTIDE SEQUENCE</scope>
    <source>
        <strain evidence="4">RSS-23</strain>
    </source>
</reference>
<evidence type="ECO:0000256" key="1">
    <source>
        <dbReference type="ARBA" id="ARBA00007689"/>
    </source>
</evidence>
<evidence type="ECO:0000259" key="2">
    <source>
        <dbReference type="Pfam" id="PF03795"/>
    </source>
</evidence>
<dbReference type="InterPro" id="IPR013096">
    <property type="entry name" value="Cupin_2"/>
</dbReference>
<comment type="similarity">
    <text evidence="1">Belongs to the YciI family.</text>
</comment>
<dbReference type="PANTHER" id="PTHR37828:SF1">
    <property type="entry name" value="YCII-RELATED DOMAIN-CONTAINING PROTEIN"/>
    <property type="match status" value="1"/>
</dbReference>
<dbReference type="SUPFAM" id="SSF54909">
    <property type="entry name" value="Dimeric alpha+beta barrel"/>
    <property type="match status" value="1"/>
</dbReference>